<dbReference type="SUPFAM" id="SSF54631">
    <property type="entry name" value="CBS-domain pair"/>
    <property type="match status" value="1"/>
</dbReference>
<feature type="domain" description="CBS" evidence="9">
    <location>
        <begin position="264"/>
        <end position="322"/>
    </location>
</feature>
<evidence type="ECO:0000313" key="11">
    <source>
        <dbReference type="Proteomes" id="UP000265643"/>
    </source>
</evidence>
<dbReference type="SUPFAM" id="SSF75138">
    <property type="entry name" value="HprK N-terminal domain-like"/>
    <property type="match status" value="1"/>
</dbReference>
<dbReference type="Gene3D" id="3.90.1640.10">
    <property type="entry name" value="inorganic pyrophosphatase (n-terminal core)"/>
    <property type="match status" value="1"/>
</dbReference>
<dbReference type="Pfam" id="PF07085">
    <property type="entry name" value="DRTGG"/>
    <property type="match status" value="1"/>
</dbReference>
<evidence type="ECO:0000256" key="8">
    <source>
        <dbReference type="PROSITE-ProRule" id="PRU00703"/>
    </source>
</evidence>
<dbReference type="Gene3D" id="3.10.580.10">
    <property type="entry name" value="CBS-domain"/>
    <property type="match status" value="1"/>
</dbReference>
<evidence type="ECO:0000256" key="7">
    <source>
        <dbReference type="ARBA" id="ARBA00047820"/>
    </source>
</evidence>
<dbReference type="InterPro" id="IPR038222">
    <property type="entry name" value="DHHA2_dom_sf"/>
</dbReference>
<keyword evidence="3" id="KW-0479">Metal-binding</keyword>
<dbReference type="SMART" id="SM00116">
    <property type="entry name" value="CBS"/>
    <property type="match status" value="2"/>
</dbReference>
<dbReference type="Gene3D" id="3.10.310.20">
    <property type="entry name" value="DHHA2 domain"/>
    <property type="match status" value="1"/>
</dbReference>
<reference evidence="11" key="1">
    <citation type="submission" date="2018-09" db="EMBL/GenBank/DDBJ databases">
        <title>Draft Genome Sequence of Mediterraneibacter sp. KCTC 15684.</title>
        <authorList>
            <person name="Kim J.S."/>
            <person name="Han K.I."/>
            <person name="Suh M.K."/>
            <person name="Lee K.C."/>
            <person name="Eom M.K."/>
            <person name="Lee J.H."/>
            <person name="Park S.H."/>
            <person name="Kang S.W."/>
            <person name="Park J.E."/>
            <person name="Oh B.S."/>
            <person name="Yu S.Y."/>
            <person name="Choi S.H."/>
            <person name="Lee D.H."/>
            <person name="Yoon H."/>
            <person name="Kim B."/>
            <person name="Yang S.J."/>
            <person name="Lee J.S."/>
        </authorList>
    </citation>
    <scope>NUCLEOTIDE SEQUENCE [LARGE SCALE GENOMIC DNA]</scope>
    <source>
        <strain evidence="11">KCTC 15684</strain>
    </source>
</reference>
<dbReference type="Pfam" id="PF02833">
    <property type="entry name" value="DHHA2"/>
    <property type="match status" value="1"/>
</dbReference>
<dbReference type="InterPro" id="IPR000644">
    <property type="entry name" value="CBS_dom"/>
</dbReference>
<dbReference type="Proteomes" id="UP000265643">
    <property type="component" value="Unassembled WGS sequence"/>
</dbReference>
<dbReference type="InterPro" id="IPR004097">
    <property type="entry name" value="DHHA2"/>
</dbReference>
<dbReference type="InterPro" id="IPR038763">
    <property type="entry name" value="DHH_sf"/>
</dbReference>
<dbReference type="GO" id="GO:0004427">
    <property type="term" value="F:inorganic diphosphate phosphatase activity"/>
    <property type="evidence" value="ECO:0007669"/>
    <property type="project" value="UniProtKB-EC"/>
</dbReference>
<dbReference type="AlphaFoldDB" id="A0A391NYI6"/>
<evidence type="ECO:0000313" key="10">
    <source>
        <dbReference type="EMBL" id="GCA65937.1"/>
    </source>
</evidence>
<dbReference type="CDD" id="cd04597">
    <property type="entry name" value="CBS_pair_inorgPPase"/>
    <property type="match status" value="1"/>
</dbReference>
<dbReference type="InterPro" id="IPR046342">
    <property type="entry name" value="CBS_dom_sf"/>
</dbReference>
<dbReference type="NCBIfam" id="NF011442">
    <property type="entry name" value="PRK14869.1-4"/>
    <property type="match status" value="1"/>
</dbReference>
<dbReference type="EMBL" id="BHGK01000001">
    <property type="protein sequence ID" value="GCA65937.1"/>
    <property type="molecule type" value="Genomic_DNA"/>
</dbReference>
<name>A0A391NYI6_9FIRM</name>
<sequence length="558" mass="62383">MSKNILKKEEVKRKVYVVGHLNPDTDSICSAIAYANLKNHLPGASEKIYEPRRAGQINEETQHVLKSFGLKPPKLLSNLRVQVKDVDLRKIEGVKTSVPIKRAWEIMKEEKMKTLPVTRDSKLEGLITVGDIATSYMDVHDSTVLSEARTQYRNISNAVDGRVLQGNHHGYFQEGKVAIAASGVAQMKALIEKDDLVIMGNVEELELCAVDINVSCMVICRAEKVEKEILKKAAEKEIVVIATPHDVFTTARLINQSIPVKYFMTKDHLVSFHMDEYVDDVREIMTKKKFRDFPILDAVGNFEGFISRRRLLKARKKQVILVDHNEKAQAVDGIDEAEVLEIIDHHRLSSIETMGPVFFRNQPVGCTGTIVYQMYQEEQVEIEPKMAGILCAAILSDTLMFRSPTCTPLDEAAARRLAEIAGIDVEEFAYEMFNAGSNLGNKTAEEICFLDFKQFQVGDTTFGVGQVNSMSATELGEIKKKVESYLDTARSNHGLNMIYLMLTNIVTESTELLCAGDSAREQIIAAYDMPLNDDALILKGVVSRKKQLLPTLVGALQQ</sequence>
<evidence type="ECO:0000256" key="4">
    <source>
        <dbReference type="ARBA" id="ARBA00022801"/>
    </source>
</evidence>
<dbReference type="Gene3D" id="3.40.1390.20">
    <property type="entry name" value="HprK N-terminal domain-like"/>
    <property type="match status" value="1"/>
</dbReference>
<dbReference type="NCBIfam" id="NF003877">
    <property type="entry name" value="PRK05427.1"/>
    <property type="match status" value="1"/>
</dbReference>
<dbReference type="Pfam" id="PF00571">
    <property type="entry name" value="CBS"/>
    <property type="match status" value="2"/>
</dbReference>
<dbReference type="InterPro" id="IPR028979">
    <property type="entry name" value="Ser_kin/Pase_Hpr-like_N_sf"/>
</dbReference>
<dbReference type="GO" id="GO:0005737">
    <property type="term" value="C:cytoplasm"/>
    <property type="evidence" value="ECO:0007669"/>
    <property type="project" value="InterPro"/>
</dbReference>
<dbReference type="Pfam" id="PF01368">
    <property type="entry name" value="DHH"/>
    <property type="match status" value="1"/>
</dbReference>
<keyword evidence="8" id="KW-0129">CBS domain</keyword>
<gene>
    <name evidence="10" type="ORF">KGMB01110_03730</name>
</gene>
<dbReference type="SMART" id="SM01131">
    <property type="entry name" value="DHHA2"/>
    <property type="match status" value="1"/>
</dbReference>
<dbReference type="FunFam" id="3.90.1640.10:FF:000001">
    <property type="entry name" value="Probable manganese-dependent inorganic pyrophosphatase"/>
    <property type="match status" value="1"/>
</dbReference>
<accession>A0A391NYI6</accession>
<dbReference type="PANTHER" id="PTHR12112">
    <property type="entry name" value="BNIP - RELATED"/>
    <property type="match status" value="1"/>
</dbReference>
<dbReference type="GO" id="GO:0046872">
    <property type="term" value="F:metal ion binding"/>
    <property type="evidence" value="ECO:0007669"/>
    <property type="project" value="UniProtKB-KW"/>
</dbReference>
<dbReference type="InterPro" id="IPR010766">
    <property type="entry name" value="DRTGG"/>
</dbReference>
<keyword evidence="11" id="KW-1185">Reference proteome</keyword>
<organism evidence="10 11">
    <name type="scientific">Mediterraneibacter butyricigenes</name>
    <dbReference type="NCBI Taxonomy" id="2316025"/>
    <lineage>
        <taxon>Bacteria</taxon>
        <taxon>Bacillati</taxon>
        <taxon>Bacillota</taxon>
        <taxon>Clostridia</taxon>
        <taxon>Lachnospirales</taxon>
        <taxon>Lachnospiraceae</taxon>
        <taxon>Mediterraneibacter</taxon>
    </lineage>
</organism>
<evidence type="ECO:0000259" key="9">
    <source>
        <dbReference type="PROSITE" id="PS51371"/>
    </source>
</evidence>
<feature type="domain" description="CBS" evidence="9">
    <location>
        <begin position="87"/>
        <end position="142"/>
    </location>
</feature>
<dbReference type="PROSITE" id="PS51371">
    <property type="entry name" value="CBS"/>
    <property type="match status" value="2"/>
</dbReference>
<evidence type="ECO:0000256" key="3">
    <source>
        <dbReference type="ARBA" id="ARBA00022723"/>
    </source>
</evidence>
<dbReference type="NCBIfam" id="NF011443">
    <property type="entry name" value="PRK14869.1-5"/>
    <property type="match status" value="1"/>
</dbReference>
<comment type="catalytic activity">
    <reaction evidence="7">
        <text>diphosphate + H2O = 2 phosphate + H(+)</text>
        <dbReference type="Rhea" id="RHEA:24576"/>
        <dbReference type="ChEBI" id="CHEBI:15377"/>
        <dbReference type="ChEBI" id="CHEBI:15378"/>
        <dbReference type="ChEBI" id="CHEBI:33019"/>
        <dbReference type="ChEBI" id="CHEBI:43474"/>
        <dbReference type="EC" id="3.6.1.1"/>
    </reaction>
</comment>
<comment type="cofactor">
    <cofactor evidence="1">
        <name>Mn(2+)</name>
        <dbReference type="ChEBI" id="CHEBI:29035"/>
    </cofactor>
</comment>
<proteinExistence type="predicted"/>
<evidence type="ECO:0000256" key="2">
    <source>
        <dbReference type="ARBA" id="ARBA00012146"/>
    </source>
</evidence>
<dbReference type="SUPFAM" id="SSF64182">
    <property type="entry name" value="DHH phosphoesterases"/>
    <property type="match status" value="1"/>
</dbReference>
<dbReference type="EC" id="3.6.1.1" evidence="2"/>
<keyword evidence="4" id="KW-0378">Hydrolase</keyword>
<evidence type="ECO:0000256" key="5">
    <source>
        <dbReference type="ARBA" id="ARBA00023211"/>
    </source>
</evidence>
<evidence type="ECO:0000256" key="1">
    <source>
        <dbReference type="ARBA" id="ARBA00001936"/>
    </source>
</evidence>
<comment type="caution">
    <text evidence="10">The sequence shown here is derived from an EMBL/GenBank/DDBJ whole genome shotgun (WGS) entry which is preliminary data.</text>
</comment>
<dbReference type="InterPro" id="IPR001667">
    <property type="entry name" value="DDH_dom"/>
</dbReference>
<dbReference type="PANTHER" id="PTHR12112:SF22">
    <property type="entry name" value="MANGANESE-DEPENDENT INORGANIC PYROPHOSPHATASE-RELATED"/>
    <property type="match status" value="1"/>
</dbReference>
<keyword evidence="5" id="KW-0464">Manganese</keyword>
<evidence type="ECO:0000256" key="6">
    <source>
        <dbReference type="ARBA" id="ARBA00032535"/>
    </source>
</evidence>
<dbReference type="RefSeq" id="WP_117889291.1">
    <property type="nucleotide sequence ID" value="NZ_BHGK01000001.1"/>
</dbReference>
<protein>
    <recommendedName>
        <fullName evidence="2">inorganic diphosphatase</fullName>
        <ecNumber evidence="2">3.6.1.1</ecNumber>
    </recommendedName>
    <alternativeName>
        <fullName evidence="6">Pyrophosphate phospho-hydrolase</fullName>
    </alternativeName>
</protein>